<feature type="region of interest" description="Disordered" evidence="1">
    <location>
        <begin position="1"/>
        <end position="57"/>
    </location>
</feature>
<feature type="region of interest" description="Disordered" evidence="1">
    <location>
        <begin position="72"/>
        <end position="108"/>
    </location>
</feature>
<feature type="compositionally biased region" description="Polar residues" evidence="1">
    <location>
        <begin position="1"/>
        <end position="28"/>
    </location>
</feature>
<proteinExistence type="predicted"/>
<accession>A0ABD1LBD7</accession>
<feature type="compositionally biased region" description="Basic and acidic residues" evidence="1">
    <location>
        <begin position="83"/>
        <end position="96"/>
    </location>
</feature>
<name>A0ABD1LBD7_9FABA</name>
<organism evidence="2 3">
    <name type="scientific">Flemingia macrophylla</name>
    <dbReference type="NCBI Taxonomy" id="520843"/>
    <lineage>
        <taxon>Eukaryota</taxon>
        <taxon>Viridiplantae</taxon>
        <taxon>Streptophyta</taxon>
        <taxon>Embryophyta</taxon>
        <taxon>Tracheophyta</taxon>
        <taxon>Spermatophyta</taxon>
        <taxon>Magnoliopsida</taxon>
        <taxon>eudicotyledons</taxon>
        <taxon>Gunneridae</taxon>
        <taxon>Pentapetalae</taxon>
        <taxon>rosids</taxon>
        <taxon>fabids</taxon>
        <taxon>Fabales</taxon>
        <taxon>Fabaceae</taxon>
        <taxon>Papilionoideae</taxon>
        <taxon>50 kb inversion clade</taxon>
        <taxon>NPAAA clade</taxon>
        <taxon>indigoferoid/millettioid clade</taxon>
        <taxon>Phaseoleae</taxon>
        <taxon>Flemingia</taxon>
    </lineage>
</organism>
<dbReference type="AlphaFoldDB" id="A0ABD1LBD7"/>
<evidence type="ECO:0000313" key="3">
    <source>
        <dbReference type="Proteomes" id="UP001603857"/>
    </source>
</evidence>
<gene>
    <name evidence="2" type="ORF">Fmac_029597</name>
</gene>
<comment type="caution">
    <text evidence="2">The sequence shown here is derived from an EMBL/GenBank/DDBJ whole genome shotgun (WGS) entry which is preliminary data.</text>
</comment>
<reference evidence="2 3" key="1">
    <citation type="submission" date="2024-08" db="EMBL/GenBank/DDBJ databases">
        <title>Insights into the chromosomal genome structure of Flemingia macrophylla.</title>
        <authorList>
            <person name="Ding Y."/>
            <person name="Zhao Y."/>
            <person name="Bi W."/>
            <person name="Wu M."/>
            <person name="Zhao G."/>
            <person name="Gong Y."/>
            <person name="Li W."/>
            <person name="Zhang P."/>
        </authorList>
    </citation>
    <scope>NUCLEOTIDE SEQUENCE [LARGE SCALE GENOMIC DNA]</scope>
    <source>
        <strain evidence="2">DYQJB</strain>
        <tissue evidence="2">Leaf</tissue>
    </source>
</reference>
<dbReference type="EMBL" id="JBGMDY010000010">
    <property type="protein sequence ID" value="KAL2320628.1"/>
    <property type="molecule type" value="Genomic_DNA"/>
</dbReference>
<dbReference type="Proteomes" id="UP001603857">
    <property type="component" value="Unassembled WGS sequence"/>
</dbReference>
<protein>
    <submittedName>
        <fullName evidence="2">Uncharacterized protein</fullName>
    </submittedName>
</protein>
<sequence>MSNRPSDTQFSLQRFANYRQQRISNNDPNAVKNEERTVGPNHSQGTSHAAAKIEEEKLETSKIKLHQLYQAHERGRRSTVYFEGHERKIPKDENRSSRLRYSNRSGRS</sequence>
<keyword evidence="3" id="KW-1185">Reference proteome</keyword>
<feature type="compositionally biased region" description="Low complexity" evidence="1">
    <location>
        <begin position="99"/>
        <end position="108"/>
    </location>
</feature>
<evidence type="ECO:0000313" key="2">
    <source>
        <dbReference type="EMBL" id="KAL2320628.1"/>
    </source>
</evidence>
<evidence type="ECO:0000256" key="1">
    <source>
        <dbReference type="SAM" id="MobiDB-lite"/>
    </source>
</evidence>